<organism evidence="2 3">
    <name type="scientific">Cnuella takakiae</name>
    <dbReference type="NCBI Taxonomy" id="1302690"/>
    <lineage>
        <taxon>Bacteria</taxon>
        <taxon>Pseudomonadati</taxon>
        <taxon>Bacteroidota</taxon>
        <taxon>Chitinophagia</taxon>
        <taxon>Chitinophagales</taxon>
        <taxon>Chitinophagaceae</taxon>
        <taxon>Cnuella</taxon>
    </lineage>
</organism>
<dbReference type="SUPFAM" id="SSF63825">
    <property type="entry name" value="YWTD domain"/>
    <property type="match status" value="1"/>
</dbReference>
<proteinExistence type="predicted"/>
<dbReference type="Proteomes" id="UP000184368">
    <property type="component" value="Unassembled WGS sequence"/>
</dbReference>
<evidence type="ECO:0000313" key="3">
    <source>
        <dbReference type="Proteomes" id="UP000184368"/>
    </source>
</evidence>
<accession>A0A1M4VRF2</accession>
<gene>
    <name evidence="2" type="ORF">SAMN05444008_102351</name>
</gene>
<evidence type="ECO:0000313" key="2">
    <source>
        <dbReference type="EMBL" id="SHE71440.1"/>
    </source>
</evidence>
<keyword evidence="3" id="KW-1185">Reference proteome</keyword>
<dbReference type="AlphaFoldDB" id="A0A1M4VRF2"/>
<dbReference type="EMBL" id="FQUO01000002">
    <property type="protein sequence ID" value="SHE71440.1"/>
    <property type="molecule type" value="Genomic_DNA"/>
</dbReference>
<feature type="region of interest" description="Disordered" evidence="1">
    <location>
        <begin position="1"/>
        <end position="24"/>
    </location>
</feature>
<evidence type="ECO:0000256" key="1">
    <source>
        <dbReference type="SAM" id="MobiDB-lite"/>
    </source>
</evidence>
<name>A0A1M4VRF2_9BACT</name>
<dbReference type="STRING" id="1302690.BUE76_11965"/>
<sequence>MLPLAASQCQKKSDPAKATKPEQHTVVPLIQEASGIADSKSRPGNLWVIEDGGNPAQLIVLGHDGKVKEKIPIASATNRDWEDLVLAGNQLFIGEIGDNDAAHNNYTLYRFPEPEAGASTVPQVAAIRFRYADQAHDAEAFLVDPDSGDIFLITKRDSQSKIFRLAANYSLSQQNIAAEAGILPYNGVVSACLAPDGKSVIVKTYNKIYRYSRATGESIAAALKTSPTELPYEQEPQGEAICFRQDGKGYFTLSEKLIGNDVFLYYYQLK</sequence>
<protein>
    <submittedName>
        <fullName evidence="2">Uncharacterized protein</fullName>
    </submittedName>
</protein>
<feature type="compositionally biased region" description="Basic and acidic residues" evidence="1">
    <location>
        <begin position="11"/>
        <end position="23"/>
    </location>
</feature>
<reference evidence="2 3" key="1">
    <citation type="submission" date="2016-11" db="EMBL/GenBank/DDBJ databases">
        <authorList>
            <person name="Jaros S."/>
            <person name="Januszkiewicz K."/>
            <person name="Wedrychowicz H."/>
        </authorList>
    </citation>
    <scope>NUCLEOTIDE SEQUENCE [LARGE SCALE GENOMIC DNA]</scope>
    <source>
        <strain evidence="2 3">DSM 26897</strain>
    </source>
</reference>